<gene>
    <name evidence="4" type="ORF">ACFFGH_13105</name>
</gene>
<sequence>MNIKRIGATLVATGMVVGLAACSTGGGGGDDADSGTTELLIWDGVNLAPTTEGGEGAENSFLHAAAAQFEEENEDISIEIVQTEGDISASSAQFQAASIAGDGPDIRTSFTGGNTISFADFLLDLDGTFDQEVMEDLSGWNTVREGYAEDGALLGLPYGGGSYFYVFYNKEMAEAAGVDLSTPPSTWEEMLDLAQDTIDGGQPGFFIANQEGYVGAWVIAALVGGELGDTAFTQMYNQEIPLDHPAMVKAYDAYSQLYERGLTNEDAGSVPNGDALSNFVQGNGTFHISGGWENAPLVEAMGDNVGVFPIPVMEGAEFPDTAAGGPNTAISITNYSDHQEEAKEFLRFLAQPEIIDMYVEMTQTEASNSESADPSVITNPLLQQEAEFLKTADAVVFPFDNVMPQGLIDLFYRVNATTFLGTTSPEDAVSQLADLGESELGQE</sequence>
<evidence type="ECO:0000256" key="2">
    <source>
        <dbReference type="ARBA" id="ARBA00008520"/>
    </source>
</evidence>
<dbReference type="RefSeq" id="WP_386668925.1">
    <property type="nucleotide sequence ID" value="NZ_JBHLTG010000002.1"/>
</dbReference>
<comment type="similarity">
    <text evidence="2">Belongs to the bacterial solute-binding protein 1 family.</text>
</comment>
<dbReference type="PANTHER" id="PTHR43649">
    <property type="entry name" value="ARABINOSE-BINDING PROTEIN-RELATED"/>
    <property type="match status" value="1"/>
</dbReference>
<name>A0ABV6RPP8_9GAMM</name>
<keyword evidence="3" id="KW-0732">Signal</keyword>
<comment type="caution">
    <text evidence="4">The sequence shown here is derived from an EMBL/GenBank/DDBJ whole genome shotgun (WGS) entry which is preliminary data.</text>
</comment>
<comment type="subcellular location">
    <subcellularLocation>
        <location evidence="1">Periplasm</location>
    </subcellularLocation>
</comment>
<evidence type="ECO:0000256" key="1">
    <source>
        <dbReference type="ARBA" id="ARBA00004418"/>
    </source>
</evidence>
<dbReference type="PROSITE" id="PS51257">
    <property type="entry name" value="PROKAR_LIPOPROTEIN"/>
    <property type="match status" value="1"/>
</dbReference>
<evidence type="ECO:0000256" key="3">
    <source>
        <dbReference type="SAM" id="SignalP"/>
    </source>
</evidence>
<feature type="chain" id="PRO_5046358778" evidence="3">
    <location>
        <begin position="21"/>
        <end position="443"/>
    </location>
</feature>
<dbReference type="InterPro" id="IPR050490">
    <property type="entry name" value="Bact_solute-bd_prot1"/>
</dbReference>
<keyword evidence="5" id="KW-1185">Reference proteome</keyword>
<dbReference type="InterPro" id="IPR006059">
    <property type="entry name" value="SBP"/>
</dbReference>
<dbReference type="Proteomes" id="UP001589896">
    <property type="component" value="Unassembled WGS sequence"/>
</dbReference>
<dbReference type="Gene3D" id="3.40.190.10">
    <property type="entry name" value="Periplasmic binding protein-like II"/>
    <property type="match status" value="2"/>
</dbReference>
<dbReference type="EMBL" id="JBHLTG010000002">
    <property type="protein sequence ID" value="MFC0678781.1"/>
    <property type="molecule type" value="Genomic_DNA"/>
</dbReference>
<evidence type="ECO:0000313" key="5">
    <source>
        <dbReference type="Proteomes" id="UP001589896"/>
    </source>
</evidence>
<organism evidence="4 5">
    <name type="scientific">Lysobacter korlensis</name>
    <dbReference type="NCBI Taxonomy" id="553636"/>
    <lineage>
        <taxon>Bacteria</taxon>
        <taxon>Pseudomonadati</taxon>
        <taxon>Pseudomonadota</taxon>
        <taxon>Gammaproteobacteria</taxon>
        <taxon>Lysobacterales</taxon>
        <taxon>Lysobacteraceae</taxon>
        <taxon>Lysobacter</taxon>
    </lineage>
</organism>
<reference evidence="4 5" key="1">
    <citation type="submission" date="2024-09" db="EMBL/GenBank/DDBJ databases">
        <authorList>
            <person name="Sun Q."/>
            <person name="Mori K."/>
        </authorList>
    </citation>
    <scope>NUCLEOTIDE SEQUENCE [LARGE SCALE GENOMIC DNA]</scope>
    <source>
        <strain evidence="4 5">KCTC 23076</strain>
    </source>
</reference>
<proteinExistence type="inferred from homology"/>
<dbReference type="Pfam" id="PF13416">
    <property type="entry name" value="SBP_bac_8"/>
    <property type="match status" value="1"/>
</dbReference>
<protein>
    <submittedName>
        <fullName evidence="4">ABC transporter substrate-binding protein</fullName>
    </submittedName>
</protein>
<evidence type="ECO:0000313" key="4">
    <source>
        <dbReference type="EMBL" id="MFC0678781.1"/>
    </source>
</evidence>
<accession>A0ABV6RPP8</accession>
<feature type="signal peptide" evidence="3">
    <location>
        <begin position="1"/>
        <end position="20"/>
    </location>
</feature>
<dbReference type="SUPFAM" id="SSF53850">
    <property type="entry name" value="Periplasmic binding protein-like II"/>
    <property type="match status" value="1"/>
</dbReference>